<evidence type="ECO:0000313" key="1">
    <source>
        <dbReference type="EMBL" id="MPM85398.1"/>
    </source>
</evidence>
<gene>
    <name evidence="1" type="ORF">SDC9_132479</name>
</gene>
<organism evidence="1">
    <name type="scientific">bioreactor metagenome</name>
    <dbReference type="NCBI Taxonomy" id="1076179"/>
    <lineage>
        <taxon>unclassified sequences</taxon>
        <taxon>metagenomes</taxon>
        <taxon>ecological metagenomes</taxon>
    </lineage>
</organism>
<name>A0A645D8M0_9ZZZZ</name>
<proteinExistence type="predicted"/>
<sequence>MILDGETRNVFAAADALKAAFVVPPQCVQLSQKLSANGLTDVVMDEQELAGLIIESCGEVQHE</sequence>
<protein>
    <submittedName>
        <fullName evidence="1">Uncharacterized protein</fullName>
    </submittedName>
</protein>
<dbReference type="EMBL" id="VSSQ01033717">
    <property type="protein sequence ID" value="MPM85398.1"/>
    <property type="molecule type" value="Genomic_DNA"/>
</dbReference>
<reference evidence="1" key="1">
    <citation type="submission" date="2019-08" db="EMBL/GenBank/DDBJ databases">
        <authorList>
            <person name="Kucharzyk K."/>
            <person name="Murdoch R.W."/>
            <person name="Higgins S."/>
            <person name="Loffler F."/>
        </authorList>
    </citation>
    <scope>NUCLEOTIDE SEQUENCE</scope>
</reference>
<accession>A0A645D8M0</accession>
<comment type="caution">
    <text evidence="1">The sequence shown here is derived from an EMBL/GenBank/DDBJ whole genome shotgun (WGS) entry which is preliminary data.</text>
</comment>
<dbReference type="AlphaFoldDB" id="A0A645D8M0"/>